<feature type="compositionally biased region" description="Low complexity" evidence="8">
    <location>
        <begin position="162"/>
        <end position="175"/>
    </location>
</feature>
<evidence type="ECO:0000256" key="6">
    <source>
        <dbReference type="ARBA" id="ARBA00023242"/>
    </source>
</evidence>
<reference evidence="12" key="1">
    <citation type="submission" date="2022-07" db="EMBL/GenBank/DDBJ databases">
        <title>Draft genome sequence of Zalerion maritima ATCC 34329, a (micro)plastics degrading marine fungus.</title>
        <authorList>
            <person name="Paco A."/>
            <person name="Goncalves M.F.M."/>
            <person name="Rocha-Santos T.A.P."/>
            <person name="Alves A."/>
        </authorList>
    </citation>
    <scope>NUCLEOTIDE SEQUENCE</scope>
    <source>
        <strain evidence="12">ATCC 34329</strain>
    </source>
</reference>
<dbReference type="InterPro" id="IPR039100">
    <property type="entry name" value="Sdo1/SBDS-like"/>
</dbReference>
<dbReference type="Proteomes" id="UP001201980">
    <property type="component" value="Unassembled WGS sequence"/>
</dbReference>
<sequence>MSRQINQPSNQIKLTNVSIVRLRKAKKRFEIACYKNKVLEFRQGLETDIDSVLQISQVFLNVSKGQTAPKSDLDKAFGKGTGMDKICDEILRKGEIQVGEGERKEQMERTKMEVVSIVASKLVDPRTKVVYAPQVIEQALDLLMKEGGKGKVPPKEEGDGGASISSAGAGPTAGVTGTGKRGKGRGKGKKGKGKKGHLDDDVFDVHAHDHEDDGDGDGDDDKAEAEKEKEKEKEREKEKKPTTTKEATEKMEKLKLGEQDQEQENLEESEQQPDQPDQQQRIPTWTGVSSNSNKSAKAQALDAIRALLAHQEILPVMRARLKVQINAPSSAVTKQATKEKITKLVEEKVSEDFDVNGGGEWEMVAFVDPGAHRQLEEILGGKEFRGRGRVLLLGEVEEVED</sequence>
<comment type="subunit">
    <text evidence="7">Associates with the 60S ribosomal subunit.</text>
</comment>
<evidence type="ECO:0000313" key="12">
    <source>
        <dbReference type="EMBL" id="KAJ2905933.1"/>
    </source>
</evidence>
<dbReference type="Pfam" id="PF09377">
    <property type="entry name" value="SBDS_domain_II"/>
    <property type="match status" value="1"/>
</dbReference>
<dbReference type="Gene3D" id="1.10.10.900">
    <property type="entry name" value="SBDS protein C-terminal domain, subdomain 1"/>
    <property type="match status" value="1"/>
</dbReference>
<evidence type="ECO:0000256" key="1">
    <source>
        <dbReference type="ARBA" id="ARBA00004123"/>
    </source>
</evidence>
<dbReference type="InterPro" id="IPR036786">
    <property type="entry name" value="Ribosome_mat_SBDS_N_sf"/>
</dbReference>
<feature type="compositionally biased region" description="Acidic residues" evidence="8">
    <location>
        <begin position="212"/>
        <end position="223"/>
    </location>
</feature>
<feature type="compositionally biased region" description="Basic residues" evidence="8">
    <location>
        <begin position="180"/>
        <end position="195"/>
    </location>
</feature>
<feature type="compositionally biased region" description="Basic and acidic residues" evidence="8">
    <location>
        <begin position="196"/>
        <end position="211"/>
    </location>
</feature>
<keyword evidence="5" id="KW-0690">Ribosome biogenesis</keyword>
<evidence type="ECO:0000259" key="10">
    <source>
        <dbReference type="Pfam" id="PF09377"/>
    </source>
</evidence>
<feature type="domain" description="Ribosome maturation protein SDO1/SBDS C-terminal" evidence="11">
    <location>
        <begin position="322"/>
        <end position="392"/>
    </location>
</feature>
<comment type="subcellular location">
    <subcellularLocation>
        <location evidence="2">Cytoplasm</location>
    </subcellularLocation>
    <subcellularLocation>
        <location evidence="1">Nucleus</location>
    </subcellularLocation>
</comment>
<evidence type="ECO:0000259" key="11">
    <source>
        <dbReference type="Pfam" id="PF20268"/>
    </source>
</evidence>
<feature type="compositionally biased region" description="Acidic residues" evidence="8">
    <location>
        <begin position="259"/>
        <end position="271"/>
    </location>
</feature>
<protein>
    <submittedName>
        <fullName evidence="12">Uncharacterized protein</fullName>
    </submittedName>
</protein>
<dbReference type="GO" id="GO:0005634">
    <property type="term" value="C:nucleus"/>
    <property type="evidence" value="ECO:0007669"/>
    <property type="project" value="UniProtKB-SubCell"/>
</dbReference>
<evidence type="ECO:0000313" key="13">
    <source>
        <dbReference type="Proteomes" id="UP001201980"/>
    </source>
</evidence>
<name>A0AAD5WV59_9PEZI</name>
<dbReference type="InterPro" id="IPR037188">
    <property type="entry name" value="Sdo1/SBDS_central_sf"/>
</dbReference>
<dbReference type="InterPro" id="IPR018978">
    <property type="entry name" value="SDO1/SBDS_central"/>
</dbReference>
<comment type="caution">
    <text evidence="12">The sequence shown here is derived from an EMBL/GenBank/DDBJ whole genome shotgun (WGS) entry which is preliminary data.</text>
</comment>
<dbReference type="InterPro" id="IPR046928">
    <property type="entry name" value="SDO1/SBDS_C"/>
</dbReference>
<dbReference type="GO" id="GO:0042256">
    <property type="term" value="P:cytosolic ribosome assembly"/>
    <property type="evidence" value="ECO:0007669"/>
    <property type="project" value="InterPro"/>
</dbReference>
<dbReference type="NCBIfam" id="TIGR00291">
    <property type="entry name" value="RNA_SBDS"/>
    <property type="match status" value="1"/>
</dbReference>
<dbReference type="Gene3D" id="3.30.70.240">
    <property type="match status" value="1"/>
</dbReference>
<dbReference type="PANTHER" id="PTHR10927">
    <property type="entry name" value="RIBOSOME MATURATION PROTEIN SBDS"/>
    <property type="match status" value="1"/>
</dbReference>
<evidence type="ECO:0000259" key="9">
    <source>
        <dbReference type="Pfam" id="PF01172"/>
    </source>
</evidence>
<organism evidence="12 13">
    <name type="scientific">Zalerion maritima</name>
    <dbReference type="NCBI Taxonomy" id="339359"/>
    <lineage>
        <taxon>Eukaryota</taxon>
        <taxon>Fungi</taxon>
        <taxon>Dikarya</taxon>
        <taxon>Ascomycota</taxon>
        <taxon>Pezizomycotina</taxon>
        <taxon>Sordariomycetes</taxon>
        <taxon>Lulworthiomycetidae</taxon>
        <taxon>Lulworthiales</taxon>
        <taxon>Lulworthiaceae</taxon>
        <taxon>Zalerion</taxon>
    </lineage>
</organism>
<dbReference type="Gene3D" id="3.30.1250.10">
    <property type="entry name" value="Ribosome maturation protein SBDS, N-terminal domain"/>
    <property type="match status" value="1"/>
</dbReference>
<proteinExistence type="inferred from homology"/>
<feature type="region of interest" description="Disordered" evidence="8">
    <location>
        <begin position="147"/>
        <end position="293"/>
    </location>
</feature>
<accession>A0AAD5WV59</accession>
<feature type="compositionally biased region" description="Basic and acidic residues" evidence="8">
    <location>
        <begin position="224"/>
        <end position="258"/>
    </location>
</feature>
<dbReference type="Pfam" id="PF20268">
    <property type="entry name" value="SBDS_C"/>
    <property type="match status" value="1"/>
</dbReference>
<feature type="compositionally biased region" description="Basic and acidic residues" evidence="8">
    <location>
        <begin position="147"/>
        <end position="158"/>
    </location>
</feature>
<dbReference type="GO" id="GO:0005737">
    <property type="term" value="C:cytoplasm"/>
    <property type="evidence" value="ECO:0007669"/>
    <property type="project" value="UniProtKB-SubCell"/>
</dbReference>
<evidence type="ECO:0000256" key="3">
    <source>
        <dbReference type="ARBA" id="ARBA00007433"/>
    </source>
</evidence>
<feature type="domain" description="Ribosome maturation protein SDO1/SBDS N-terminal" evidence="9">
    <location>
        <begin position="16"/>
        <end position="104"/>
    </location>
</feature>
<keyword evidence="13" id="KW-1185">Reference proteome</keyword>
<keyword evidence="4" id="KW-0963">Cytoplasm</keyword>
<dbReference type="SUPFAM" id="SSF109728">
    <property type="entry name" value="Hypothetical protein AF0491, middle domain"/>
    <property type="match status" value="1"/>
</dbReference>
<evidence type="ECO:0000256" key="8">
    <source>
        <dbReference type="SAM" id="MobiDB-lite"/>
    </source>
</evidence>
<comment type="similarity">
    <text evidence="3">Belongs to the SDO1/SBDS family.</text>
</comment>
<evidence type="ECO:0000256" key="2">
    <source>
        <dbReference type="ARBA" id="ARBA00004496"/>
    </source>
</evidence>
<evidence type="ECO:0000256" key="5">
    <source>
        <dbReference type="ARBA" id="ARBA00022517"/>
    </source>
</evidence>
<dbReference type="InterPro" id="IPR002140">
    <property type="entry name" value="Sdo1/SBDS"/>
</dbReference>
<dbReference type="Pfam" id="PF01172">
    <property type="entry name" value="SBDS_N"/>
    <property type="match status" value="1"/>
</dbReference>
<dbReference type="PANTHER" id="PTHR10927:SF1">
    <property type="entry name" value="RIBOSOME MATURATION PROTEIN SBDS"/>
    <property type="match status" value="1"/>
</dbReference>
<keyword evidence="6" id="KW-0539">Nucleus</keyword>
<evidence type="ECO:0000256" key="4">
    <source>
        <dbReference type="ARBA" id="ARBA00022490"/>
    </source>
</evidence>
<dbReference type="SUPFAM" id="SSF89895">
    <property type="entry name" value="FYSH domain"/>
    <property type="match status" value="1"/>
</dbReference>
<evidence type="ECO:0000256" key="7">
    <source>
        <dbReference type="ARBA" id="ARBA00049708"/>
    </source>
</evidence>
<feature type="domain" description="Ribosome maturation protein SDO1/SBDS central" evidence="10">
    <location>
        <begin position="113"/>
        <end position="141"/>
    </location>
</feature>
<dbReference type="AlphaFoldDB" id="A0AAD5WV59"/>
<gene>
    <name evidence="12" type="ORF">MKZ38_003721</name>
</gene>
<dbReference type="InterPro" id="IPR019783">
    <property type="entry name" value="SDO1/SBDS_N"/>
</dbReference>
<dbReference type="EMBL" id="JAKWBI020000021">
    <property type="protein sequence ID" value="KAJ2905933.1"/>
    <property type="molecule type" value="Genomic_DNA"/>
</dbReference>